<feature type="signal peptide" evidence="2">
    <location>
        <begin position="1"/>
        <end position="19"/>
    </location>
</feature>
<accession>K0R8D6</accession>
<feature type="region of interest" description="Disordered" evidence="1">
    <location>
        <begin position="192"/>
        <end position="214"/>
    </location>
</feature>
<dbReference type="Proteomes" id="UP000266841">
    <property type="component" value="Unassembled WGS sequence"/>
</dbReference>
<name>K0R8D6_THAOC</name>
<protein>
    <recommendedName>
        <fullName evidence="5">BHLH domain-containing protein</fullName>
    </recommendedName>
</protein>
<reference evidence="3 4" key="1">
    <citation type="journal article" date="2012" name="Genome Biol.">
        <title>Genome and low-iron response of an oceanic diatom adapted to chronic iron limitation.</title>
        <authorList>
            <person name="Lommer M."/>
            <person name="Specht M."/>
            <person name="Roy A.S."/>
            <person name="Kraemer L."/>
            <person name="Andreson R."/>
            <person name="Gutowska M.A."/>
            <person name="Wolf J."/>
            <person name="Bergner S.V."/>
            <person name="Schilhabel M.B."/>
            <person name="Klostermeier U.C."/>
            <person name="Beiko R.G."/>
            <person name="Rosenstiel P."/>
            <person name="Hippler M."/>
            <person name="Laroche J."/>
        </authorList>
    </citation>
    <scope>NUCLEOTIDE SEQUENCE [LARGE SCALE GENOMIC DNA]</scope>
    <source>
        <strain evidence="3 4">CCMP1005</strain>
    </source>
</reference>
<evidence type="ECO:0000256" key="1">
    <source>
        <dbReference type="SAM" id="MobiDB-lite"/>
    </source>
</evidence>
<dbReference type="EMBL" id="AGNL01044975">
    <property type="protein sequence ID" value="EJK49265.1"/>
    <property type="molecule type" value="Genomic_DNA"/>
</dbReference>
<organism evidence="3 4">
    <name type="scientific">Thalassiosira oceanica</name>
    <name type="common">Marine diatom</name>
    <dbReference type="NCBI Taxonomy" id="159749"/>
    <lineage>
        <taxon>Eukaryota</taxon>
        <taxon>Sar</taxon>
        <taxon>Stramenopiles</taxon>
        <taxon>Ochrophyta</taxon>
        <taxon>Bacillariophyta</taxon>
        <taxon>Coscinodiscophyceae</taxon>
        <taxon>Thalassiosirophycidae</taxon>
        <taxon>Thalassiosirales</taxon>
        <taxon>Thalassiosiraceae</taxon>
        <taxon>Thalassiosira</taxon>
    </lineage>
</organism>
<dbReference type="AlphaFoldDB" id="K0R8D6"/>
<evidence type="ECO:0000313" key="3">
    <source>
        <dbReference type="EMBL" id="EJK49265.1"/>
    </source>
</evidence>
<sequence>MAWRLTLSARCVIFGEVSASLSSTGLSTTTRSAIATTSAIAGWGSLEKQAATRSSKEAIARAPKVRMCRKRREEQKKKRTKKNTKKEEAEVKRRERLEDALDRMKVKVENMKDDDRSLKFLSNLNSVPACKLVYCCKCRPESCGQGRVSWARIVGLCFPGSKRRIHTAPSIGYTVSRHSPSTVNIMSQYPRPAATHSDEYPSESAGTCRGDGNSNVASEADRLIFRSTSSSSRKNLVDCPNRIKAEVHCAHRR</sequence>
<feature type="region of interest" description="Disordered" evidence="1">
    <location>
        <begin position="62"/>
        <end position="91"/>
    </location>
</feature>
<gene>
    <name evidence="3" type="ORF">THAOC_31879</name>
</gene>
<feature type="chain" id="PRO_5003840042" description="BHLH domain-containing protein" evidence="2">
    <location>
        <begin position="20"/>
        <end position="253"/>
    </location>
</feature>
<keyword evidence="4" id="KW-1185">Reference proteome</keyword>
<comment type="caution">
    <text evidence="3">The sequence shown here is derived from an EMBL/GenBank/DDBJ whole genome shotgun (WGS) entry which is preliminary data.</text>
</comment>
<proteinExistence type="predicted"/>
<evidence type="ECO:0000256" key="2">
    <source>
        <dbReference type="SAM" id="SignalP"/>
    </source>
</evidence>
<evidence type="ECO:0000313" key="4">
    <source>
        <dbReference type="Proteomes" id="UP000266841"/>
    </source>
</evidence>
<evidence type="ECO:0008006" key="5">
    <source>
        <dbReference type="Google" id="ProtNLM"/>
    </source>
</evidence>
<keyword evidence="2" id="KW-0732">Signal</keyword>